<comment type="subcellular location">
    <subcellularLocation>
        <location evidence="1">Nucleus</location>
    </subcellularLocation>
</comment>
<evidence type="ECO:0000256" key="1">
    <source>
        <dbReference type="ARBA" id="ARBA00004123"/>
    </source>
</evidence>
<sequence length="237" mass="25509">MTEEVRYRGVRKRSWGKYQADIWIGTTKYLGMFNTAKEAALAYDAAAIKFRGAKAKTNFPIPSLRNSAGGGTGDGGVAAVASESESSSLQSRGIEIDLNLPPPPEDMGREEEERIGKRNERGTGGCRRLLEKGIMGRRSEVKQNVIDGSEKTAEEGMLGRKKEDAGGRGGYKVGIWIGYNKYLGTFYIEKEDALAFDAAAIKLRDLKAKTNFPIPSLHSNASGGNGDGGDVVVPGES</sequence>
<evidence type="ECO:0000313" key="9">
    <source>
        <dbReference type="EMBL" id="PHT49374.1"/>
    </source>
</evidence>
<organism evidence="9 10">
    <name type="scientific">Capsicum baccatum</name>
    <name type="common">Peruvian pepper</name>
    <dbReference type="NCBI Taxonomy" id="33114"/>
    <lineage>
        <taxon>Eukaryota</taxon>
        <taxon>Viridiplantae</taxon>
        <taxon>Streptophyta</taxon>
        <taxon>Embryophyta</taxon>
        <taxon>Tracheophyta</taxon>
        <taxon>Spermatophyta</taxon>
        <taxon>Magnoliopsida</taxon>
        <taxon>eudicotyledons</taxon>
        <taxon>Gunneridae</taxon>
        <taxon>Pentapetalae</taxon>
        <taxon>asterids</taxon>
        <taxon>lamiids</taxon>
        <taxon>Solanales</taxon>
        <taxon>Solanaceae</taxon>
        <taxon>Solanoideae</taxon>
        <taxon>Capsiceae</taxon>
        <taxon>Capsicum</taxon>
    </lineage>
</organism>
<dbReference type="Gene3D" id="3.30.730.10">
    <property type="entry name" value="AP2/ERF domain"/>
    <property type="match status" value="2"/>
</dbReference>
<dbReference type="GO" id="GO:0003700">
    <property type="term" value="F:DNA-binding transcription factor activity"/>
    <property type="evidence" value="ECO:0007669"/>
    <property type="project" value="InterPro"/>
</dbReference>
<keyword evidence="10" id="KW-1185">Reference proteome</keyword>
<dbReference type="SMART" id="SM00380">
    <property type="entry name" value="AP2"/>
    <property type="match status" value="2"/>
</dbReference>
<dbReference type="SUPFAM" id="SSF54171">
    <property type="entry name" value="DNA-binding domain"/>
    <property type="match status" value="2"/>
</dbReference>
<name>A0A2G2WVV2_CAPBA</name>
<evidence type="ECO:0000313" key="10">
    <source>
        <dbReference type="Proteomes" id="UP000224567"/>
    </source>
</evidence>
<dbReference type="PROSITE" id="PS51032">
    <property type="entry name" value="AP2_ERF"/>
    <property type="match status" value="2"/>
</dbReference>
<keyword evidence="4" id="KW-0238">DNA-binding</keyword>
<evidence type="ECO:0000256" key="4">
    <source>
        <dbReference type="ARBA" id="ARBA00023125"/>
    </source>
</evidence>
<dbReference type="OrthoDB" id="1322695at2759"/>
<comment type="caution">
    <text evidence="9">The sequence shown here is derived from an EMBL/GenBank/DDBJ whole genome shotgun (WGS) entry which is preliminary data.</text>
</comment>
<dbReference type="PRINTS" id="PR00367">
    <property type="entry name" value="ETHRSPELEMNT"/>
</dbReference>
<keyword evidence="6" id="KW-0539">Nucleus</keyword>
<evidence type="ECO:0000256" key="3">
    <source>
        <dbReference type="ARBA" id="ARBA00023015"/>
    </source>
</evidence>
<feature type="compositionally biased region" description="Low complexity" evidence="7">
    <location>
        <begin position="77"/>
        <end position="88"/>
    </location>
</feature>
<dbReference type="CDD" id="cd00018">
    <property type="entry name" value="AP2"/>
    <property type="match status" value="1"/>
</dbReference>
<dbReference type="InterPro" id="IPR016177">
    <property type="entry name" value="DNA-bd_dom_sf"/>
</dbReference>
<feature type="region of interest" description="Disordered" evidence="7">
    <location>
        <begin position="215"/>
        <end position="237"/>
    </location>
</feature>
<dbReference type="PANTHER" id="PTHR31677">
    <property type="entry name" value="AP2 DOMAIN CLASS TRANSCRIPTION FACTOR"/>
    <property type="match status" value="1"/>
</dbReference>
<dbReference type="PANTHER" id="PTHR31677:SF202">
    <property type="entry name" value="ETHYLENE-RESPONSIVE TRANSCRIPTION FACTOR 12"/>
    <property type="match status" value="1"/>
</dbReference>
<accession>A0A2G2WVV2</accession>
<reference evidence="9 10" key="1">
    <citation type="journal article" date="2017" name="Genome Biol.">
        <title>New reference genome sequences of hot pepper reveal the massive evolution of plant disease-resistance genes by retroduplication.</title>
        <authorList>
            <person name="Kim S."/>
            <person name="Park J."/>
            <person name="Yeom S.I."/>
            <person name="Kim Y.M."/>
            <person name="Seo E."/>
            <person name="Kim K.T."/>
            <person name="Kim M.S."/>
            <person name="Lee J.M."/>
            <person name="Cheong K."/>
            <person name="Shin H.S."/>
            <person name="Kim S.B."/>
            <person name="Han K."/>
            <person name="Lee J."/>
            <person name="Park M."/>
            <person name="Lee H.A."/>
            <person name="Lee H.Y."/>
            <person name="Lee Y."/>
            <person name="Oh S."/>
            <person name="Lee J.H."/>
            <person name="Choi E."/>
            <person name="Choi E."/>
            <person name="Lee S.E."/>
            <person name="Jeon J."/>
            <person name="Kim H."/>
            <person name="Choi G."/>
            <person name="Song H."/>
            <person name="Lee J."/>
            <person name="Lee S.C."/>
            <person name="Kwon J.K."/>
            <person name="Lee H.Y."/>
            <person name="Koo N."/>
            <person name="Hong Y."/>
            <person name="Kim R.W."/>
            <person name="Kang W.H."/>
            <person name="Huh J.H."/>
            <person name="Kang B.C."/>
            <person name="Yang T.J."/>
            <person name="Lee Y.H."/>
            <person name="Bennetzen J.L."/>
            <person name="Choi D."/>
        </authorList>
    </citation>
    <scope>NUCLEOTIDE SEQUENCE [LARGE SCALE GENOMIC DNA]</scope>
    <source>
        <strain evidence="10">cv. PBC81</strain>
    </source>
</reference>
<reference evidence="10" key="2">
    <citation type="journal article" date="2017" name="J. Anim. Genet.">
        <title>Multiple reference genome sequences of hot pepper reveal the massive evolution of plant disease resistance genes by retroduplication.</title>
        <authorList>
            <person name="Kim S."/>
            <person name="Park J."/>
            <person name="Yeom S.-I."/>
            <person name="Kim Y.-M."/>
            <person name="Seo E."/>
            <person name="Kim K.-T."/>
            <person name="Kim M.-S."/>
            <person name="Lee J.M."/>
            <person name="Cheong K."/>
            <person name="Shin H.-S."/>
            <person name="Kim S.-B."/>
            <person name="Han K."/>
            <person name="Lee J."/>
            <person name="Park M."/>
            <person name="Lee H.-A."/>
            <person name="Lee H.-Y."/>
            <person name="Lee Y."/>
            <person name="Oh S."/>
            <person name="Lee J.H."/>
            <person name="Choi E."/>
            <person name="Choi E."/>
            <person name="Lee S.E."/>
            <person name="Jeon J."/>
            <person name="Kim H."/>
            <person name="Choi G."/>
            <person name="Song H."/>
            <person name="Lee J."/>
            <person name="Lee S.-C."/>
            <person name="Kwon J.-K."/>
            <person name="Lee H.-Y."/>
            <person name="Koo N."/>
            <person name="Hong Y."/>
            <person name="Kim R.W."/>
            <person name="Kang W.-H."/>
            <person name="Huh J.H."/>
            <person name="Kang B.-C."/>
            <person name="Yang T.-J."/>
            <person name="Lee Y.-H."/>
            <person name="Bennetzen J.L."/>
            <person name="Choi D."/>
        </authorList>
    </citation>
    <scope>NUCLEOTIDE SEQUENCE [LARGE SCALE GENOMIC DNA]</scope>
    <source>
        <strain evidence="10">cv. PBC81</strain>
    </source>
</reference>
<dbReference type="GO" id="GO:0003677">
    <property type="term" value="F:DNA binding"/>
    <property type="evidence" value="ECO:0007669"/>
    <property type="project" value="UniProtKB-KW"/>
</dbReference>
<dbReference type="InterPro" id="IPR036955">
    <property type="entry name" value="AP2/ERF_dom_sf"/>
</dbReference>
<dbReference type="InterPro" id="IPR001471">
    <property type="entry name" value="AP2/ERF_dom"/>
</dbReference>
<dbReference type="EMBL" id="MLFT02000004">
    <property type="protein sequence ID" value="PHT49374.1"/>
    <property type="molecule type" value="Genomic_DNA"/>
</dbReference>
<evidence type="ECO:0000256" key="6">
    <source>
        <dbReference type="ARBA" id="ARBA00023242"/>
    </source>
</evidence>
<evidence type="ECO:0000256" key="2">
    <source>
        <dbReference type="ARBA" id="ARBA00022745"/>
    </source>
</evidence>
<feature type="domain" description="AP2/ERF" evidence="8">
    <location>
        <begin position="6"/>
        <end position="60"/>
    </location>
</feature>
<gene>
    <name evidence="9" type="ORF">CQW23_09121</name>
</gene>
<dbReference type="STRING" id="33114.A0A2G2WVV2"/>
<dbReference type="AlphaFoldDB" id="A0A2G2WVV2"/>
<feature type="compositionally biased region" description="Basic and acidic residues" evidence="7">
    <location>
        <begin position="111"/>
        <end position="121"/>
    </location>
</feature>
<feature type="domain" description="AP2/ERF" evidence="8">
    <location>
        <begin position="153"/>
        <end position="213"/>
    </location>
</feature>
<evidence type="ECO:0000256" key="7">
    <source>
        <dbReference type="SAM" id="MobiDB-lite"/>
    </source>
</evidence>
<evidence type="ECO:0000259" key="8">
    <source>
        <dbReference type="PROSITE" id="PS51032"/>
    </source>
</evidence>
<proteinExistence type="predicted"/>
<dbReference type="Proteomes" id="UP000224567">
    <property type="component" value="Unassembled WGS sequence"/>
</dbReference>
<evidence type="ECO:0000256" key="5">
    <source>
        <dbReference type="ARBA" id="ARBA00023163"/>
    </source>
</evidence>
<keyword evidence="5" id="KW-0804">Transcription</keyword>
<keyword evidence="3" id="KW-0805">Transcription regulation</keyword>
<keyword evidence="2" id="KW-0936">Ethylene signaling pathway</keyword>
<dbReference type="GO" id="GO:0009873">
    <property type="term" value="P:ethylene-activated signaling pathway"/>
    <property type="evidence" value="ECO:0007669"/>
    <property type="project" value="UniProtKB-KW"/>
</dbReference>
<protein>
    <recommendedName>
        <fullName evidence="8">AP2/ERF domain-containing protein</fullName>
    </recommendedName>
</protein>
<dbReference type="GO" id="GO:0005634">
    <property type="term" value="C:nucleus"/>
    <property type="evidence" value="ECO:0007669"/>
    <property type="project" value="UniProtKB-SubCell"/>
</dbReference>
<feature type="region of interest" description="Disordered" evidence="7">
    <location>
        <begin position="63"/>
        <end position="122"/>
    </location>
</feature>